<evidence type="ECO:0000313" key="2">
    <source>
        <dbReference type="Proteomes" id="UP001257234"/>
    </source>
</evidence>
<dbReference type="RefSeq" id="WP_309559963.1">
    <property type="nucleotide sequence ID" value="NZ_JAVJIU010000001.1"/>
</dbReference>
<dbReference type="Proteomes" id="UP001257234">
    <property type="component" value="Unassembled WGS sequence"/>
</dbReference>
<accession>A0ABU1EL13</accession>
<comment type="caution">
    <text evidence="1">The sequence shown here is derived from an EMBL/GenBank/DDBJ whole genome shotgun (WGS) entry which is preliminary data.</text>
</comment>
<evidence type="ECO:0000313" key="1">
    <source>
        <dbReference type="EMBL" id="MDR5589061.1"/>
    </source>
</evidence>
<organism evidence="1 2">
    <name type="scientific">Christiangramia sediminicola</name>
    <dbReference type="NCBI Taxonomy" id="3073267"/>
    <lineage>
        <taxon>Bacteria</taxon>
        <taxon>Pseudomonadati</taxon>
        <taxon>Bacteroidota</taxon>
        <taxon>Flavobacteriia</taxon>
        <taxon>Flavobacteriales</taxon>
        <taxon>Flavobacteriaceae</taxon>
        <taxon>Christiangramia</taxon>
    </lineage>
</organism>
<keyword evidence="2" id="KW-1185">Reference proteome</keyword>
<proteinExistence type="predicted"/>
<dbReference type="Pfam" id="PF09697">
    <property type="entry name" value="Porph_ging"/>
    <property type="match status" value="1"/>
</dbReference>
<sequence>MKKSIFIFFLISGLIGNSQNFKDSIGFKATYKFTYQKDSMNIDSRQDEIMWLFIGDQSSLFLSKPRAMKDSLDINSNLASIGSDPWKQNLSKTKTDFNFKIYKDRKKDKVYHSIAIMDDKLFYSEPLVLSNWIIQDESKMISGYKTQKATRNFAGRDYTAWFTSEIPIPDGPYKFSGLPGLILEIKDSRNHYNFEFIGFEKVSPKLPLAILPQEFQETTKIKLNDIQRKYQEDPIGYMNNYVGNGGAKITITINDGRSKQQYLKERKEKLAKFNNTIELK</sequence>
<dbReference type="InterPro" id="IPR005901">
    <property type="entry name" value="GLPGLI"/>
</dbReference>
<reference evidence="2" key="1">
    <citation type="submission" date="2023-07" db="EMBL/GenBank/DDBJ databases">
        <title>Christiangramia sp. SM2212., a novel bacterium of the family Flavobacteriaceae isolated from the sea sediment.</title>
        <authorList>
            <person name="Wang J."/>
            <person name="Zhang X."/>
        </authorList>
    </citation>
    <scope>NUCLEOTIDE SEQUENCE [LARGE SCALE GENOMIC DNA]</scope>
    <source>
        <strain evidence="2">SM2212</strain>
    </source>
</reference>
<dbReference type="NCBIfam" id="TIGR01200">
    <property type="entry name" value="GLPGLI"/>
    <property type="match status" value="1"/>
</dbReference>
<name>A0ABU1EL13_9FLAO</name>
<gene>
    <name evidence="1" type="ORF">RE431_00310</name>
</gene>
<dbReference type="EMBL" id="JAVJIU010000001">
    <property type="protein sequence ID" value="MDR5589061.1"/>
    <property type="molecule type" value="Genomic_DNA"/>
</dbReference>
<protein>
    <submittedName>
        <fullName evidence="1">GLPGLI family protein</fullName>
    </submittedName>
</protein>